<feature type="binding site" evidence="8">
    <location>
        <position position="22"/>
    </location>
    <ligand>
        <name>Zn(2+)</name>
        <dbReference type="ChEBI" id="CHEBI:29105"/>
    </ligand>
</feature>
<feature type="domain" description="C2H2-type" evidence="10">
    <location>
        <begin position="235"/>
        <end position="263"/>
    </location>
</feature>
<reference evidence="13" key="1">
    <citation type="journal article" date="2015" name="Proc. Natl. Acad. Sci. U.S.A.">
        <title>Genome sequence of the Asian Tiger mosquito, Aedes albopictus, reveals insights into its biology, genetics, and evolution.</title>
        <authorList>
            <person name="Chen X.G."/>
            <person name="Jiang X."/>
            <person name="Gu J."/>
            <person name="Xu M."/>
            <person name="Wu Y."/>
            <person name="Deng Y."/>
            <person name="Zhang C."/>
            <person name="Bonizzoni M."/>
            <person name="Dermauw W."/>
            <person name="Vontas J."/>
            <person name="Armbruster P."/>
            <person name="Huang X."/>
            <person name="Yang Y."/>
            <person name="Zhang H."/>
            <person name="He W."/>
            <person name="Peng H."/>
            <person name="Liu Y."/>
            <person name="Wu K."/>
            <person name="Chen J."/>
            <person name="Lirakis M."/>
            <person name="Topalis P."/>
            <person name="Van Leeuwen T."/>
            <person name="Hall A.B."/>
            <person name="Jiang X."/>
            <person name="Thorpe C."/>
            <person name="Mueller R.L."/>
            <person name="Sun C."/>
            <person name="Waterhouse R.M."/>
            <person name="Yan G."/>
            <person name="Tu Z.J."/>
            <person name="Fang X."/>
            <person name="James A.A."/>
        </authorList>
    </citation>
    <scope>NUCLEOTIDE SEQUENCE [LARGE SCALE GENOMIC DNA]</scope>
    <source>
        <strain evidence="13">Foshan</strain>
    </source>
</reference>
<evidence type="ECO:0000256" key="9">
    <source>
        <dbReference type="SAM" id="MobiDB-lite"/>
    </source>
</evidence>
<keyword evidence="2 8" id="KW-0479">Metal-binding</keyword>
<evidence type="ECO:0000259" key="10">
    <source>
        <dbReference type="PROSITE" id="PS50157"/>
    </source>
</evidence>
<feature type="domain" description="C2H2-type" evidence="10">
    <location>
        <begin position="328"/>
        <end position="356"/>
    </location>
</feature>
<evidence type="ECO:0000256" key="5">
    <source>
        <dbReference type="ARBA" id="ARBA00022833"/>
    </source>
</evidence>
<dbReference type="SUPFAM" id="SSF57716">
    <property type="entry name" value="Glucocorticoid receptor-like (DNA-binding domain)"/>
    <property type="match status" value="1"/>
</dbReference>
<feature type="binding site" evidence="8">
    <location>
        <position position="67"/>
    </location>
    <ligand>
        <name>Zn(2+)</name>
        <dbReference type="ChEBI" id="CHEBI:29105"/>
    </ligand>
</feature>
<evidence type="ECO:0000256" key="1">
    <source>
        <dbReference type="ARBA" id="ARBA00004123"/>
    </source>
</evidence>
<keyword evidence="4 7" id="KW-0863">Zinc-finger</keyword>
<sequence>MDYDEMVANLDLSICRAICRLCLGTSGRMEDLFFNESDEQLSQKIFQCTSVKMIPANGIISSICLRCKNRLMELFQFREQCVKCEEIFQAKIEKMENVTIEVEPDIFGMHPSDDENGEGYSFSTGSIDIKDEPDSWNGMDFEDAMGVNGGAFLIRAGAEEDTEYAEDGPLVESFDDSNDKYDKPYTLKHPEMDLNSMVIFIKEKKHWKCPHCEKHFNQSGNLKAHINTHTGYKPYTCNLCKRTFAQKSNLNYHMKASHDPLRPFKCNECDRAFASMDQMVTHLRNKHVQRANRSIPAKKHHCPYCGKGFSQSFNLKLHVNTHTGERPYQCDLCEKTFTQRSNLNVHINRTHKEKGQLQQQDESEKQPPQAVLSS</sequence>
<dbReference type="GeneID" id="109399628"/>
<evidence type="ECO:0000259" key="11">
    <source>
        <dbReference type="PROSITE" id="PS51915"/>
    </source>
</evidence>
<feature type="region of interest" description="Disordered" evidence="9">
    <location>
        <begin position="351"/>
        <end position="374"/>
    </location>
</feature>
<dbReference type="Gene3D" id="3.40.1800.20">
    <property type="match status" value="1"/>
</dbReference>
<dbReference type="Pfam" id="PF07776">
    <property type="entry name" value="zf-AD"/>
    <property type="match status" value="1"/>
</dbReference>
<organism evidence="12 13">
    <name type="scientific">Aedes albopictus</name>
    <name type="common">Asian tiger mosquito</name>
    <name type="synonym">Stegomyia albopicta</name>
    <dbReference type="NCBI Taxonomy" id="7160"/>
    <lineage>
        <taxon>Eukaryota</taxon>
        <taxon>Metazoa</taxon>
        <taxon>Ecdysozoa</taxon>
        <taxon>Arthropoda</taxon>
        <taxon>Hexapoda</taxon>
        <taxon>Insecta</taxon>
        <taxon>Pterygota</taxon>
        <taxon>Neoptera</taxon>
        <taxon>Endopterygota</taxon>
        <taxon>Diptera</taxon>
        <taxon>Nematocera</taxon>
        <taxon>Culicoidea</taxon>
        <taxon>Culicidae</taxon>
        <taxon>Culicinae</taxon>
        <taxon>Aedini</taxon>
        <taxon>Aedes</taxon>
        <taxon>Stegomyia</taxon>
    </lineage>
</organism>
<dbReference type="SMART" id="SM00355">
    <property type="entry name" value="ZnF_C2H2"/>
    <property type="match status" value="5"/>
</dbReference>
<comment type="subcellular location">
    <subcellularLocation>
        <location evidence="1">Nucleus</location>
    </subcellularLocation>
</comment>
<dbReference type="InterPro" id="IPR012934">
    <property type="entry name" value="Znf_AD"/>
</dbReference>
<dbReference type="EnsemblMetazoa" id="AALFPA23_012628.R18154">
    <property type="protein sequence ID" value="AALFPA23_012628.P18154"/>
    <property type="gene ID" value="AALFPA23_012628"/>
</dbReference>
<dbReference type="PROSITE" id="PS50157">
    <property type="entry name" value="ZINC_FINGER_C2H2_2"/>
    <property type="match status" value="5"/>
</dbReference>
<dbReference type="PANTHER" id="PTHR16515:SF66">
    <property type="entry name" value="C2H2-TYPE DOMAIN-CONTAINING PROTEIN"/>
    <property type="match status" value="1"/>
</dbReference>
<evidence type="ECO:0000256" key="2">
    <source>
        <dbReference type="ARBA" id="ARBA00022723"/>
    </source>
</evidence>
<name>A0ABM1YW18_AEDAL</name>
<evidence type="ECO:0000256" key="3">
    <source>
        <dbReference type="ARBA" id="ARBA00022737"/>
    </source>
</evidence>
<evidence type="ECO:0000256" key="4">
    <source>
        <dbReference type="ARBA" id="ARBA00022771"/>
    </source>
</evidence>
<feature type="binding site" evidence="8">
    <location>
        <position position="19"/>
    </location>
    <ligand>
        <name>Zn(2+)</name>
        <dbReference type="ChEBI" id="CHEBI:29105"/>
    </ligand>
</feature>
<keyword evidence="6" id="KW-0539">Nucleus</keyword>
<reference evidence="12" key="2">
    <citation type="submission" date="2025-05" db="UniProtKB">
        <authorList>
            <consortium name="EnsemblMetazoa"/>
        </authorList>
    </citation>
    <scope>IDENTIFICATION</scope>
    <source>
        <strain evidence="12">Foshan</strain>
    </source>
</reference>
<evidence type="ECO:0000256" key="7">
    <source>
        <dbReference type="PROSITE-ProRule" id="PRU00042"/>
    </source>
</evidence>
<feature type="domain" description="C2H2-type" evidence="10">
    <location>
        <begin position="300"/>
        <end position="327"/>
    </location>
</feature>
<dbReference type="PANTHER" id="PTHR16515">
    <property type="entry name" value="PR DOMAIN ZINC FINGER PROTEIN"/>
    <property type="match status" value="1"/>
</dbReference>
<evidence type="ECO:0000313" key="12">
    <source>
        <dbReference type="EnsemblMetazoa" id="AALFPA23_012628.P18154"/>
    </source>
</evidence>
<dbReference type="SMART" id="SM00868">
    <property type="entry name" value="zf-AD"/>
    <property type="match status" value="1"/>
</dbReference>
<proteinExistence type="predicted"/>
<keyword evidence="3" id="KW-0677">Repeat</keyword>
<dbReference type="InterPro" id="IPR013087">
    <property type="entry name" value="Znf_C2H2_type"/>
</dbReference>
<dbReference type="InterPro" id="IPR050331">
    <property type="entry name" value="Zinc_finger"/>
</dbReference>
<dbReference type="Gene3D" id="3.30.160.60">
    <property type="entry name" value="Classic Zinc Finger"/>
    <property type="match status" value="5"/>
</dbReference>
<dbReference type="InterPro" id="IPR036236">
    <property type="entry name" value="Znf_C2H2_sf"/>
</dbReference>
<feature type="binding site" evidence="8">
    <location>
        <position position="64"/>
    </location>
    <ligand>
        <name>Zn(2+)</name>
        <dbReference type="ChEBI" id="CHEBI:29105"/>
    </ligand>
</feature>
<keyword evidence="13" id="KW-1185">Reference proteome</keyword>
<evidence type="ECO:0000313" key="13">
    <source>
        <dbReference type="Proteomes" id="UP000069940"/>
    </source>
</evidence>
<dbReference type="PROSITE" id="PS51915">
    <property type="entry name" value="ZAD"/>
    <property type="match status" value="1"/>
</dbReference>
<evidence type="ECO:0000256" key="6">
    <source>
        <dbReference type="ARBA" id="ARBA00023242"/>
    </source>
</evidence>
<dbReference type="Proteomes" id="UP000069940">
    <property type="component" value="Unassembled WGS sequence"/>
</dbReference>
<keyword evidence="5 8" id="KW-0862">Zinc</keyword>
<feature type="domain" description="C2H2-type" evidence="10">
    <location>
        <begin position="207"/>
        <end position="234"/>
    </location>
</feature>
<feature type="domain" description="C2H2-type" evidence="10">
    <location>
        <begin position="264"/>
        <end position="292"/>
    </location>
</feature>
<evidence type="ECO:0000256" key="8">
    <source>
        <dbReference type="PROSITE-ProRule" id="PRU01263"/>
    </source>
</evidence>
<accession>A0ABM1YW18</accession>
<dbReference type="SUPFAM" id="SSF57667">
    <property type="entry name" value="beta-beta-alpha zinc fingers"/>
    <property type="match status" value="3"/>
</dbReference>
<dbReference type="RefSeq" id="XP_019527669.3">
    <property type="nucleotide sequence ID" value="XM_019672124.3"/>
</dbReference>
<evidence type="ECO:0008006" key="14">
    <source>
        <dbReference type="Google" id="ProtNLM"/>
    </source>
</evidence>
<dbReference type="PROSITE" id="PS00028">
    <property type="entry name" value="ZINC_FINGER_C2H2_1"/>
    <property type="match status" value="5"/>
</dbReference>
<protein>
    <recommendedName>
        <fullName evidence="14">C2h2-type zn-finger protein</fullName>
    </recommendedName>
</protein>
<feature type="domain" description="ZAD" evidence="11">
    <location>
        <begin position="17"/>
        <end position="91"/>
    </location>
</feature>
<dbReference type="Pfam" id="PF00096">
    <property type="entry name" value="zf-C2H2"/>
    <property type="match status" value="5"/>
</dbReference>